<feature type="transmembrane region" description="Helical" evidence="1">
    <location>
        <begin position="201"/>
        <end position="222"/>
    </location>
</feature>
<protein>
    <submittedName>
        <fullName evidence="2">Uncharacterized protein</fullName>
    </submittedName>
</protein>
<keyword evidence="1" id="KW-1133">Transmembrane helix</keyword>
<organism evidence="2 3">
    <name type="scientific">Melissococcus plutonius</name>
    <dbReference type="NCBI Taxonomy" id="33970"/>
    <lineage>
        <taxon>Bacteria</taxon>
        <taxon>Bacillati</taxon>
        <taxon>Bacillota</taxon>
        <taxon>Bacilli</taxon>
        <taxon>Lactobacillales</taxon>
        <taxon>Enterococcaceae</taxon>
        <taxon>Melissococcus</taxon>
    </lineage>
</organism>
<feature type="transmembrane region" description="Helical" evidence="1">
    <location>
        <begin position="71"/>
        <end position="95"/>
    </location>
</feature>
<keyword evidence="1" id="KW-0812">Transmembrane</keyword>
<proteinExistence type="predicted"/>
<gene>
    <name evidence="2" type="ORF">DAT561_0781</name>
</gene>
<evidence type="ECO:0000313" key="3">
    <source>
        <dbReference type="Proteomes" id="UP000269226"/>
    </source>
</evidence>
<dbReference type="Proteomes" id="UP000269226">
    <property type="component" value="Chromosome"/>
</dbReference>
<keyword evidence="1" id="KW-0472">Membrane</keyword>
<sequence length="231" mass="27786">MKTIHYVFASMKHKKRLTISLLLLCLFFLFLLTNFSLSIDIEKNILLQLSQLPNHTKFINYHQQLLDSYRYFYLSTLVVIILCSLIFSYFFITSVKKDIIRLRLIGFSNYSIIKQMILSLFLPMICAFLLFLLFVTIFQQTYESTVYYFPFVEKRTILPFNSLLMIKKMSTGIVVKTTNHLNQKFDHLRLLTIYFISLKNFFYLFLIFMLTICNYFFFIHYLKKNWGVQQL</sequence>
<accession>A0A2Z5Y1Z9</accession>
<dbReference type="RefSeq" id="WP_015694863.1">
    <property type="nucleotide sequence ID" value="NZ_AP018492.1"/>
</dbReference>
<name>A0A2Z5Y1Z9_9ENTE</name>
<reference evidence="2 3" key="1">
    <citation type="submission" date="2018-01" db="EMBL/GenBank/DDBJ databases">
        <title>Whole genome sequence of Melissococcus plutonius DAT561.</title>
        <authorList>
            <person name="Okumura K."/>
            <person name="Takamatsu D."/>
            <person name="Okura M."/>
        </authorList>
    </citation>
    <scope>NUCLEOTIDE SEQUENCE [LARGE SCALE GENOMIC DNA]</scope>
    <source>
        <strain evidence="2 3">DAT561</strain>
    </source>
</reference>
<dbReference type="GeneID" id="57043330"/>
<dbReference type="AlphaFoldDB" id="A0A2Z5Y1Z9"/>
<feature type="transmembrane region" description="Helical" evidence="1">
    <location>
        <begin position="116"/>
        <end position="138"/>
    </location>
</feature>
<dbReference type="EMBL" id="AP018492">
    <property type="protein sequence ID" value="BBC60897.1"/>
    <property type="molecule type" value="Genomic_DNA"/>
</dbReference>
<evidence type="ECO:0000256" key="1">
    <source>
        <dbReference type="SAM" id="Phobius"/>
    </source>
</evidence>
<evidence type="ECO:0000313" key="2">
    <source>
        <dbReference type="EMBL" id="BBC60897.1"/>
    </source>
</evidence>